<proteinExistence type="predicted"/>
<evidence type="ECO:0000256" key="1">
    <source>
        <dbReference type="SAM" id="MobiDB-lite"/>
    </source>
</evidence>
<feature type="region of interest" description="Disordered" evidence="1">
    <location>
        <begin position="131"/>
        <end position="150"/>
    </location>
</feature>
<reference evidence="2" key="1">
    <citation type="submission" date="2023-03" db="EMBL/GenBank/DDBJ databases">
        <title>Massive genome expansion in bonnet fungi (Mycena s.s.) driven by repeated elements and novel gene families across ecological guilds.</title>
        <authorList>
            <consortium name="Lawrence Berkeley National Laboratory"/>
            <person name="Harder C.B."/>
            <person name="Miyauchi S."/>
            <person name="Viragh M."/>
            <person name="Kuo A."/>
            <person name="Thoen E."/>
            <person name="Andreopoulos B."/>
            <person name="Lu D."/>
            <person name="Skrede I."/>
            <person name="Drula E."/>
            <person name="Henrissat B."/>
            <person name="Morin E."/>
            <person name="Kohler A."/>
            <person name="Barry K."/>
            <person name="LaButti K."/>
            <person name="Morin E."/>
            <person name="Salamov A."/>
            <person name="Lipzen A."/>
            <person name="Mereny Z."/>
            <person name="Hegedus B."/>
            <person name="Baldrian P."/>
            <person name="Stursova M."/>
            <person name="Weitz H."/>
            <person name="Taylor A."/>
            <person name="Grigoriev I.V."/>
            <person name="Nagy L.G."/>
            <person name="Martin F."/>
            <person name="Kauserud H."/>
        </authorList>
    </citation>
    <scope>NUCLEOTIDE SEQUENCE</scope>
    <source>
        <strain evidence="2">CBHHK188m</strain>
    </source>
</reference>
<name>A0AAD7INE8_9AGAR</name>
<evidence type="ECO:0000313" key="2">
    <source>
        <dbReference type="EMBL" id="KAJ7746113.1"/>
    </source>
</evidence>
<organism evidence="2 3">
    <name type="scientific">Mycena maculata</name>
    <dbReference type="NCBI Taxonomy" id="230809"/>
    <lineage>
        <taxon>Eukaryota</taxon>
        <taxon>Fungi</taxon>
        <taxon>Dikarya</taxon>
        <taxon>Basidiomycota</taxon>
        <taxon>Agaricomycotina</taxon>
        <taxon>Agaricomycetes</taxon>
        <taxon>Agaricomycetidae</taxon>
        <taxon>Agaricales</taxon>
        <taxon>Marasmiineae</taxon>
        <taxon>Mycenaceae</taxon>
        <taxon>Mycena</taxon>
    </lineage>
</organism>
<dbReference type="AlphaFoldDB" id="A0AAD7INE8"/>
<keyword evidence="3" id="KW-1185">Reference proteome</keyword>
<comment type="caution">
    <text evidence="2">The sequence shown here is derived from an EMBL/GenBank/DDBJ whole genome shotgun (WGS) entry which is preliminary data.</text>
</comment>
<evidence type="ECO:0000313" key="3">
    <source>
        <dbReference type="Proteomes" id="UP001215280"/>
    </source>
</evidence>
<feature type="region of interest" description="Disordered" evidence="1">
    <location>
        <begin position="206"/>
        <end position="227"/>
    </location>
</feature>
<gene>
    <name evidence="2" type="ORF">DFH07DRAFT_942688</name>
</gene>
<accession>A0AAD7INE8</accession>
<protein>
    <submittedName>
        <fullName evidence="2">Uncharacterized protein</fullName>
    </submittedName>
</protein>
<feature type="compositionally biased region" description="Polar residues" evidence="1">
    <location>
        <begin position="211"/>
        <end position="222"/>
    </location>
</feature>
<sequence length="569" mass="62136">MSGATEKWVGTAPRCHPSSGNFLIERKSVADDGWPCRVTFTAEFSHDIGILIALLTQYFIYRHHFKITPHSTASLGTVRFEHLPANLFLALLPKKDSTITANNSTEDVYHVVETQGGKVGGTCHRGIRPCTRDPMSQHEQKTGSTRGCLGDGGREEKYEFTYGYKTAILEFSAKLADILSERTSLVRSPKALDLAKSSCIIVSNPYRKGSGQDTTPSDPQNNRGRPGGCHGGCGIVTIDEFLQTEWGLNTVPQNLSDSVYIPHGPQLPMLEFLKCARWGELVPMLGCGHGFRIKVYMNFLPSWYGSGWSTAIFGNELAMPSMPLMEPAKTSSNGAINLSGNAHWHMEYTIWDGHIMRIETKCFEFQHTVGLFARGEKACYCSIGHSLSIRRELNRSACATYGEISAIQHRIINVPGFFAPAGIFAPLFRFHASGVHYYATVQDLTEELNREENETGGATWVGLGIARRGHVTAWSSPSNLPVPLSAPSDTSKKTMWTKIEGRLGNASSCGTYEHGRLAATGRALITPPIGVGLSLADTSSLSPGFSAPVSIVTARLEEQSGLHGGRWAR</sequence>
<dbReference type="EMBL" id="JARJLG010000099">
    <property type="protein sequence ID" value="KAJ7746113.1"/>
    <property type="molecule type" value="Genomic_DNA"/>
</dbReference>
<dbReference type="Proteomes" id="UP001215280">
    <property type="component" value="Unassembled WGS sequence"/>
</dbReference>